<gene>
    <name evidence="1" type="ORF">CHC_T00006893001</name>
</gene>
<protein>
    <submittedName>
        <fullName evidence="1">Uncharacterized protein</fullName>
    </submittedName>
</protein>
<proteinExistence type="predicted"/>
<dbReference type="GeneID" id="17317942"/>
<dbReference type="KEGG" id="ccp:CHC_T00006893001"/>
<dbReference type="AlphaFoldDB" id="R7QQ96"/>
<keyword evidence="2" id="KW-1185">Reference proteome</keyword>
<evidence type="ECO:0000313" key="2">
    <source>
        <dbReference type="Proteomes" id="UP000012073"/>
    </source>
</evidence>
<name>R7QQ96_CHOCR</name>
<dbReference type="Gramene" id="CDF39933">
    <property type="protein sequence ID" value="CDF39933"/>
    <property type="gene ID" value="CHC_T00006893001"/>
</dbReference>
<dbReference type="Proteomes" id="UP000012073">
    <property type="component" value="Unassembled WGS sequence"/>
</dbReference>
<evidence type="ECO:0000313" key="1">
    <source>
        <dbReference type="EMBL" id="CDF39933.1"/>
    </source>
</evidence>
<dbReference type="EMBL" id="HG002094">
    <property type="protein sequence ID" value="CDF39933.1"/>
    <property type="molecule type" value="Genomic_DNA"/>
</dbReference>
<accession>R7QQ96</accession>
<dbReference type="RefSeq" id="XP_005710227.1">
    <property type="nucleotide sequence ID" value="XM_005710170.1"/>
</dbReference>
<organism evidence="1 2">
    <name type="scientific">Chondrus crispus</name>
    <name type="common">Carrageen Irish moss</name>
    <name type="synonym">Polymorpha crispa</name>
    <dbReference type="NCBI Taxonomy" id="2769"/>
    <lineage>
        <taxon>Eukaryota</taxon>
        <taxon>Rhodophyta</taxon>
        <taxon>Florideophyceae</taxon>
        <taxon>Rhodymeniophycidae</taxon>
        <taxon>Gigartinales</taxon>
        <taxon>Gigartinaceae</taxon>
        <taxon>Chondrus</taxon>
    </lineage>
</organism>
<reference evidence="2" key="1">
    <citation type="journal article" date="2013" name="Proc. Natl. Acad. Sci. U.S.A.">
        <title>Genome structure and metabolic features in the red seaweed Chondrus crispus shed light on evolution of the Archaeplastida.</title>
        <authorList>
            <person name="Collen J."/>
            <person name="Porcel B."/>
            <person name="Carre W."/>
            <person name="Ball S.G."/>
            <person name="Chaparro C."/>
            <person name="Tonon T."/>
            <person name="Barbeyron T."/>
            <person name="Michel G."/>
            <person name="Noel B."/>
            <person name="Valentin K."/>
            <person name="Elias M."/>
            <person name="Artiguenave F."/>
            <person name="Arun A."/>
            <person name="Aury J.M."/>
            <person name="Barbosa-Neto J.F."/>
            <person name="Bothwell J.H."/>
            <person name="Bouget F.Y."/>
            <person name="Brillet L."/>
            <person name="Cabello-Hurtado F."/>
            <person name="Capella-Gutierrez S."/>
            <person name="Charrier B."/>
            <person name="Cladiere L."/>
            <person name="Cock J.M."/>
            <person name="Coelho S.M."/>
            <person name="Colleoni C."/>
            <person name="Czjzek M."/>
            <person name="Da Silva C."/>
            <person name="Delage L."/>
            <person name="Denoeud F."/>
            <person name="Deschamps P."/>
            <person name="Dittami S.M."/>
            <person name="Gabaldon T."/>
            <person name="Gachon C.M."/>
            <person name="Groisillier A."/>
            <person name="Herve C."/>
            <person name="Jabbari K."/>
            <person name="Katinka M."/>
            <person name="Kloareg B."/>
            <person name="Kowalczyk N."/>
            <person name="Labadie K."/>
            <person name="Leblanc C."/>
            <person name="Lopez P.J."/>
            <person name="McLachlan D.H."/>
            <person name="Meslet-Cladiere L."/>
            <person name="Moustafa A."/>
            <person name="Nehr Z."/>
            <person name="Nyvall Collen P."/>
            <person name="Panaud O."/>
            <person name="Partensky F."/>
            <person name="Poulain J."/>
            <person name="Rensing S.A."/>
            <person name="Rousvoal S."/>
            <person name="Samson G."/>
            <person name="Symeonidi A."/>
            <person name="Weissenbach J."/>
            <person name="Zambounis A."/>
            <person name="Wincker P."/>
            <person name="Boyen C."/>
        </authorList>
    </citation>
    <scope>NUCLEOTIDE SEQUENCE [LARGE SCALE GENOMIC DNA]</scope>
    <source>
        <strain evidence="2">cv. Stackhouse</strain>
    </source>
</reference>
<sequence length="77" mass="9044">MFRCPKAWFRKLSGFDLHDNNLRHTSVATSVTLSVLPPFFPSSRTNYVPGRYSLRRFRFPVSLRLPLDKENSCRSRL</sequence>